<dbReference type="Proteomes" id="UP000572212">
    <property type="component" value="Unassembled WGS sequence"/>
</dbReference>
<gene>
    <name evidence="2" type="ORF">GGQ92_002747</name>
</gene>
<accession>A0A841RTU4</accession>
<keyword evidence="3" id="KW-1185">Reference proteome</keyword>
<keyword evidence="1" id="KW-0812">Transmembrane</keyword>
<proteinExistence type="predicted"/>
<evidence type="ECO:0000313" key="3">
    <source>
        <dbReference type="Proteomes" id="UP000572212"/>
    </source>
</evidence>
<dbReference type="RefSeq" id="WP_184250011.1">
    <property type="nucleotide sequence ID" value="NZ_BAAACU010000004.1"/>
</dbReference>
<feature type="transmembrane region" description="Helical" evidence="1">
    <location>
        <begin position="6"/>
        <end position="29"/>
    </location>
</feature>
<name>A0A841RTU4_9BACI</name>
<evidence type="ECO:0000313" key="2">
    <source>
        <dbReference type="EMBL" id="MBB6513928.1"/>
    </source>
</evidence>
<dbReference type="EMBL" id="JACHON010000018">
    <property type="protein sequence ID" value="MBB6513928.1"/>
    <property type="molecule type" value="Genomic_DNA"/>
</dbReference>
<sequence length="163" mass="19182">MIFWIIGILLLIIVIIIIFIAFSTVYMTINLHIDDESAYFNVRASVYFFTIYKKTIQLDELSLPKSEGKRKEELRPLLKRLRQEIQLEWIEGDIVVGTDDVVLNAMIYPFLTTIKEWLNQEKNWQLNVAADFAGNDWYVKGSCMISIKLVKTIKAWKLRKEYV</sequence>
<keyword evidence="1" id="KW-1133">Transmembrane helix</keyword>
<organism evidence="2 3">
    <name type="scientific">Gracilibacillus halotolerans</name>
    <dbReference type="NCBI Taxonomy" id="74386"/>
    <lineage>
        <taxon>Bacteria</taxon>
        <taxon>Bacillati</taxon>
        <taxon>Bacillota</taxon>
        <taxon>Bacilli</taxon>
        <taxon>Bacillales</taxon>
        <taxon>Bacillaceae</taxon>
        <taxon>Gracilibacillus</taxon>
    </lineage>
</organism>
<dbReference type="AlphaFoldDB" id="A0A841RTU4"/>
<comment type="caution">
    <text evidence="2">The sequence shown here is derived from an EMBL/GenBank/DDBJ whole genome shotgun (WGS) entry which is preliminary data.</text>
</comment>
<reference evidence="2 3" key="1">
    <citation type="submission" date="2020-08" db="EMBL/GenBank/DDBJ databases">
        <title>Genomic Encyclopedia of Type Strains, Phase IV (KMG-IV): sequencing the most valuable type-strain genomes for metagenomic binning, comparative biology and taxonomic classification.</title>
        <authorList>
            <person name="Goeker M."/>
        </authorList>
    </citation>
    <scope>NUCLEOTIDE SEQUENCE [LARGE SCALE GENOMIC DNA]</scope>
    <source>
        <strain evidence="2 3">DSM 11805</strain>
    </source>
</reference>
<evidence type="ECO:0008006" key="4">
    <source>
        <dbReference type="Google" id="ProtNLM"/>
    </source>
</evidence>
<evidence type="ECO:0000256" key="1">
    <source>
        <dbReference type="SAM" id="Phobius"/>
    </source>
</evidence>
<keyword evidence="1" id="KW-0472">Membrane</keyword>
<protein>
    <recommendedName>
        <fullName evidence="4">DUF2953 domain-containing protein</fullName>
    </recommendedName>
</protein>